<keyword evidence="3" id="KW-1185">Reference proteome</keyword>
<dbReference type="InterPro" id="IPR019027">
    <property type="entry name" value="Pilus_biogenesis_CpaD-related"/>
</dbReference>
<dbReference type="Proteomes" id="UP000239089">
    <property type="component" value="Unassembled WGS sequence"/>
</dbReference>
<dbReference type="InterPro" id="IPR013361">
    <property type="entry name" value="Pilus_CpaD"/>
</dbReference>
<accession>A0A2S6N5I2</accession>
<protein>
    <recommendedName>
        <fullName evidence="4">Pilus assembly protein CpaD</fullName>
    </recommendedName>
</protein>
<evidence type="ECO:0000256" key="1">
    <source>
        <dbReference type="SAM" id="MobiDB-lite"/>
    </source>
</evidence>
<evidence type="ECO:0000313" key="2">
    <source>
        <dbReference type="EMBL" id="PPQ29880.1"/>
    </source>
</evidence>
<evidence type="ECO:0000313" key="3">
    <source>
        <dbReference type="Proteomes" id="UP000239089"/>
    </source>
</evidence>
<name>A0A2S6N5I2_9HYPH</name>
<feature type="compositionally biased region" description="Polar residues" evidence="1">
    <location>
        <begin position="240"/>
        <end position="254"/>
    </location>
</feature>
<dbReference type="Pfam" id="PF09476">
    <property type="entry name" value="Pilus_CpaD"/>
    <property type="match status" value="1"/>
</dbReference>
<dbReference type="EMBL" id="NHSJ01000087">
    <property type="protein sequence ID" value="PPQ29880.1"/>
    <property type="molecule type" value="Genomic_DNA"/>
</dbReference>
<proteinExistence type="predicted"/>
<organism evidence="2 3">
    <name type="scientific">Rhodoblastus sphagnicola</name>
    <dbReference type="NCBI Taxonomy" id="333368"/>
    <lineage>
        <taxon>Bacteria</taxon>
        <taxon>Pseudomonadati</taxon>
        <taxon>Pseudomonadota</taxon>
        <taxon>Alphaproteobacteria</taxon>
        <taxon>Hyphomicrobiales</taxon>
        <taxon>Rhodoblastaceae</taxon>
        <taxon>Rhodoblastus</taxon>
    </lineage>
</organism>
<gene>
    <name evidence="2" type="ORF">CCR94_14690</name>
</gene>
<reference evidence="2 3" key="1">
    <citation type="journal article" date="2018" name="Arch. Microbiol.">
        <title>New insights into the metabolic potential of the phototrophic purple bacterium Rhodopila globiformis DSM 161(T) from its draft genome sequence and evidence for a vanadium-dependent nitrogenase.</title>
        <authorList>
            <person name="Imhoff J.F."/>
            <person name="Rahn T."/>
            <person name="Kunzel S."/>
            <person name="Neulinger S.C."/>
        </authorList>
    </citation>
    <scope>NUCLEOTIDE SEQUENCE [LARGE SCALE GENOMIC DNA]</scope>
    <source>
        <strain evidence="2 3">DSM 16996</strain>
    </source>
</reference>
<sequence>MDKTMPHSRLIKTANPSSPRAWLKVAALLLAAPLAACSNGGADRVVTGSIENQDYRARHPIELANSRAAIDVLPQVRGGALDERTRAQVKEFAKEYSHSGSGDIAVALPRGGPGAAEARAAVPGLRQALVAGGARGYVSISSYPIADPSVAAPIRLSYASVVARTRTRCGQWPNDLASGSSTETWENKPYWNFGCASQQMIAAQTADPRDLLGPAASNPPDSTMRSRGIVAIRDGKDPGTNWSVQNSNIGGVGN</sequence>
<dbReference type="NCBIfam" id="TIGR02522">
    <property type="entry name" value="pilus_cpaD"/>
    <property type="match status" value="1"/>
</dbReference>
<evidence type="ECO:0008006" key="4">
    <source>
        <dbReference type="Google" id="ProtNLM"/>
    </source>
</evidence>
<dbReference type="AlphaFoldDB" id="A0A2S6N5I2"/>
<feature type="region of interest" description="Disordered" evidence="1">
    <location>
        <begin position="233"/>
        <end position="254"/>
    </location>
</feature>
<comment type="caution">
    <text evidence="2">The sequence shown here is derived from an EMBL/GenBank/DDBJ whole genome shotgun (WGS) entry which is preliminary data.</text>
</comment>